<dbReference type="EMBL" id="LR216287">
    <property type="protein sequence ID" value="VFJ14837.1"/>
    <property type="molecule type" value="Genomic_DNA"/>
</dbReference>
<evidence type="ECO:0000313" key="1">
    <source>
        <dbReference type="EMBL" id="VFJ14837.1"/>
    </source>
</evidence>
<reference evidence="1 2" key="1">
    <citation type="submission" date="2019-02" db="EMBL/GenBank/DDBJ databases">
        <authorList>
            <person name="Lehtovirta-Morley E L."/>
        </authorList>
    </citation>
    <scope>NUCLEOTIDE SEQUENCE [LARGE SCALE GENOMIC DNA]</scope>
    <source>
        <strain evidence="1">NFRAN1</strain>
    </source>
</reference>
<keyword evidence="2" id="KW-1185">Reference proteome</keyword>
<proteinExistence type="predicted"/>
<organism evidence="1 2">
    <name type="scientific">Candidatus Nitrosocosmicus franklandianus</name>
    <dbReference type="NCBI Taxonomy" id="1798806"/>
    <lineage>
        <taxon>Archaea</taxon>
        <taxon>Nitrososphaerota</taxon>
        <taxon>Nitrososphaeria</taxon>
        <taxon>Nitrososphaerales</taxon>
        <taxon>Nitrososphaeraceae</taxon>
        <taxon>Candidatus Nitrosocosmicus</taxon>
    </lineage>
</organism>
<gene>
    <name evidence="1" type="ORF">NFRAN_2515</name>
</gene>
<dbReference type="AlphaFoldDB" id="A0A484IDL6"/>
<evidence type="ECO:0000313" key="2">
    <source>
        <dbReference type="Proteomes" id="UP000294299"/>
    </source>
</evidence>
<protein>
    <submittedName>
        <fullName evidence="1">Uncharacterized protein</fullName>
    </submittedName>
</protein>
<dbReference type="Proteomes" id="UP000294299">
    <property type="component" value="Chromosome NFRAN"/>
</dbReference>
<name>A0A484IDL6_9ARCH</name>
<dbReference type="KEGG" id="nfn:NFRAN_2515"/>
<accession>A0A484IDL6</accession>
<sequence>MKLKLQAIFNNTFVIKFEIVFAFAPKINVILVSMKINSTQLTNSCC</sequence>